<keyword evidence="3" id="KW-0813">Transport</keyword>
<evidence type="ECO:0000256" key="6">
    <source>
        <dbReference type="ARBA" id="ARBA00022989"/>
    </source>
</evidence>
<evidence type="ECO:0000313" key="11">
    <source>
        <dbReference type="EMBL" id="MBM7036805.1"/>
    </source>
</evidence>
<keyword evidence="4" id="KW-1003">Cell membrane</keyword>
<keyword evidence="7 8" id="KW-0472">Membrane</keyword>
<keyword evidence="6 8" id="KW-1133">Transmembrane helix</keyword>
<name>A0ABS2HGY1_9VIBR</name>
<evidence type="ECO:0000256" key="1">
    <source>
        <dbReference type="ARBA" id="ARBA00004651"/>
    </source>
</evidence>
<dbReference type="RefSeq" id="WP_205158357.1">
    <property type="nucleotide sequence ID" value="NZ_JAFEUM010000003.1"/>
</dbReference>
<accession>A0ABS2HGY1</accession>
<evidence type="ECO:0000259" key="9">
    <source>
        <dbReference type="Pfam" id="PF02687"/>
    </source>
</evidence>
<evidence type="ECO:0000256" key="3">
    <source>
        <dbReference type="ARBA" id="ARBA00022448"/>
    </source>
</evidence>
<evidence type="ECO:0000256" key="5">
    <source>
        <dbReference type="ARBA" id="ARBA00022692"/>
    </source>
</evidence>
<feature type="transmembrane region" description="Helical" evidence="8">
    <location>
        <begin position="344"/>
        <end position="362"/>
    </location>
</feature>
<dbReference type="Pfam" id="PF12704">
    <property type="entry name" value="MacB_PCD"/>
    <property type="match status" value="1"/>
</dbReference>
<feature type="transmembrane region" description="Helical" evidence="8">
    <location>
        <begin position="25"/>
        <end position="48"/>
    </location>
</feature>
<keyword evidence="11" id="KW-0449">Lipoprotein</keyword>
<feature type="domain" description="ABC3 transporter permease C-terminal" evidence="9">
    <location>
        <begin position="270"/>
        <end position="394"/>
    </location>
</feature>
<dbReference type="PANTHER" id="PTHR30489">
    <property type="entry name" value="LIPOPROTEIN-RELEASING SYSTEM TRANSMEMBRANE PROTEIN LOLE"/>
    <property type="match status" value="1"/>
</dbReference>
<dbReference type="NCBIfam" id="NF008076">
    <property type="entry name" value="PRK10814.1"/>
    <property type="match status" value="1"/>
</dbReference>
<feature type="domain" description="MacB-like periplasmic core" evidence="10">
    <location>
        <begin position="27"/>
        <end position="204"/>
    </location>
</feature>
<evidence type="ECO:0000256" key="4">
    <source>
        <dbReference type="ARBA" id="ARBA00022475"/>
    </source>
</evidence>
<reference evidence="11 12" key="1">
    <citation type="submission" date="2021-02" db="EMBL/GenBank/DDBJ databases">
        <authorList>
            <person name="Park J.-S."/>
        </authorList>
    </citation>
    <scope>NUCLEOTIDE SEQUENCE [LARGE SCALE GENOMIC DNA]</scope>
    <source>
        <strain evidence="11 12">188UL20-2</strain>
    </source>
</reference>
<comment type="similarity">
    <text evidence="2">Belongs to the ABC-4 integral membrane protein family. LolC/E subfamily.</text>
</comment>
<dbReference type="InterPro" id="IPR003838">
    <property type="entry name" value="ABC3_permease_C"/>
</dbReference>
<feature type="transmembrane region" description="Helical" evidence="8">
    <location>
        <begin position="368"/>
        <end position="385"/>
    </location>
</feature>
<feature type="transmembrane region" description="Helical" evidence="8">
    <location>
        <begin position="270"/>
        <end position="292"/>
    </location>
</feature>
<dbReference type="InterPro" id="IPR051447">
    <property type="entry name" value="Lipoprotein-release_system"/>
</dbReference>
<evidence type="ECO:0000256" key="7">
    <source>
        <dbReference type="ARBA" id="ARBA00023136"/>
    </source>
</evidence>
<sequence>MFQPLSLFIGLRYLRGRSGDRFSRFVSSLSTAGITIGVMALVAVLSVMNGFETQLKGRILSVSSQAIISQDANPITVSESAKQAVPLLGGVSRAEAVIESEAVLQSASKIAAIKLVAIDDLKNDPSYAFMMSPPFIEWENGSYQLVLGHLLARQLQVRVGDKIKLILPSASRFTPLGRMPAQRNFVVSGIINTGSEADRTLAMTHRQDLAKLMRYKPEQAQGWRLYFEDSFNVSKIATQYQAQGWQWQDWRNDRGELFQAVRMEKNMMGLMLGLIVAVAAFNIISALIMVVMEKESEVAILKTQGLTSGRVMSIFMVQGASSGVIGALIGGALGVALALQLNTILQFFDVPLFAYGGSLPVAVSSSQVLIVIIGAIALSIAATLFPSYRASQVKPAEALRYE</sequence>
<organism evidence="11 12">
    <name type="scientific">Vibrio ulleungensis</name>
    <dbReference type="NCBI Taxonomy" id="2807619"/>
    <lineage>
        <taxon>Bacteria</taxon>
        <taxon>Pseudomonadati</taxon>
        <taxon>Pseudomonadota</taxon>
        <taxon>Gammaproteobacteria</taxon>
        <taxon>Vibrionales</taxon>
        <taxon>Vibrionaceae</taxon>
        <taxon>Vibrio</taxon>
    </lineage>
</organism>
<evidence type="ECO:0000313" key="12">
    <source>
        <dbReference type="Proteomes" id="UP000809621"/>
    </source>
</evidence>
<keyword evidence="12" id="KW-1185">Reference proteome</keyword>
<protein>
    <submittedName>
        <fullName evidence="11">Lipoprotein-releasing ABC transporter permease subunit LolC</fullName>
    </submittedName>
</protein>
<dbReference type="PANTHER" id="PTHR30489:SF8">
    <property type="entry name" value="LIPOPROTEIN-RELEASING SYSTEM TRANSMEMBRANE PROTEIN LOLC"/>
    <property type="match status" value="1"/>
</dbReference>
<evidence type="ECO:0000256" key="2">
    <source>
        <dbReference type="ARBA" id="ARBA00005236"/>
    </source>
</evidence>
<dbReference type="Proteomes" id="UP000809621">
    <property type="component" value="Unassembled WGS sequence"/>
</dbReference>
<evidence type="ECO:0000256" key="8">
    <source>
        <dbReference type="SAM" id="Phobius"/>
    </source>
</evidence>
<dbReference type="InterPro" id="IPR011925">
    <property type="entry name" value="LolCE_TM"/>
</dbReference>
<comment type="subcellular location">
    <subcellularLocation>
        <location evidence="1">Cell membrane</location>
        <topology evidence="1">Multi-pass membrane protein</topology>
    </subcellularLocation>
</comment>
<comment type="caution">
    <text evidence="11">The sequence shown here is derived from an EMBL/GenBank/DDBJ whole genome shotgun (WGS) entry which is preliminary data.</text>
</comment>
<keyword evidence="5 8" id="KW-0812">Transmembrane</keyword>
<dbReference type="Pfam" id="PF02687">
    <property type="entry name" value="FtsX"/>
    <property type="match status" value="1"/>
</dbReference>
<evidence type="ECO:0000259" key="10">
    <source>
        <dbReference type="Pfam" id="PF12704"/>
    </source>
</evidence>
<gene>
    <name evidence="11" type="primary">lolC</name>
    <name evidence="11" type="ORF">JQC93_10375</name>
</gene>
<dbReference type="InterPro" id="IPR025857">
    <property type="entry name" value="MacB_PCD"/>
</dbReference>
<dbReference type="EMBL" id="JAFEUM010000003">
    <property type="protein sequence ID" value="MBM7036805.1"/>
    <property type="molecule type" value="Genomic_DNA"/>
</dbReference>
<feature type="transmembrane region" description="Helical" evidence="8">
    <location>
        <begin position="312"/>
        <end position="337"/>
    </location>
</feature>
<proteinExistence type="inferred from homology"/>
<dbReference type="NCBIfam" id="TIGR02212">
    <property type="entry name" value="lolCE"/>
    <property type="match status" value="1"/>
</dbReference>